<dbReference type="InterPro" id="IPR035906">
    <property type="entry name" value="MetI-like_sf"/>
</dbReference>
<reference evidence="10" key="1">
    <citation type="submission" date="2018-12" db="EMBL/GenBank/DDBJ databases">
        <title>Dusodibacter welbiota gen. nov., sp. nov., isolated from human faeces and emended description of the Oscillibacter genus.</title>
        <authorList>
            <person name="Le Roy T."/>
            <person name="Van der Smissen P."/>
            <person name="Delzenne N."/>
            <person name="Muccioli G."/>
            <person name="Collet J.F."/>
            <person name="Cani P.D."/>
        </authorList>
    </citation>
    <scope>NUCLEOTIDE SEQUENCE [LARGE SCALE GENOMIC DNA]</scope>
    <source>
        <strain evidence="10">J115</strain>
    </source>
</reference>
<feature type="domain" description="ABC transmembrane type-1" evidence="8">
    <location>
        <begin position="61"/>
        <end position="244"/>
    </location>
</feature>
<keyword evidence="3" id="KW-1003">Cell membrane</keyword>
<keyword evidence="2 7" id="KW-0813">Transport</keyword>
<feature type="transmembrane region" description="Helical" evidence="7">
    <location>
        <begin position="264"/>
        <end position="282"/>
    </location>
</feature>
<dbReference type="AlphaFoldDB" id="A0A4D7ANR9"/>
<dbReference type="KEGG" id="obj:EIO64_08425"/>
<keyword evidence="10" id="KW-1185">Reference proteome</keyword>
<feature type="transmembrane region" description="Helical" evidence="7">
    <location>
        <begin position="110"/>
        <end position="139"/>
    </location>
</feature>
<proteinExistence type="inferred from homology"/>
<dbReference type="Gene3D" id="1.10.3720.10">
    <property type="entry name" value="MetI-like"/>
    <property type="match status" value="2"/>
</dbReference>
<feature type="transmembrane region" description="Helical" evidence="7">
    <location>
        <begin position="384"/>
        <end position="401"/>
    </location>
</feature>
<feature type="transmembrane region" description="Helical" evidence="7">
    <location>
        <begin position="60"/>
        <end position="90"/>
    </location>
</feature>
<dbReference type="PROSITE" id="PS50928">
    <property type="entry name" value="ABC_TM1"/>
    <property type="match status" value="2"/>
</dbReference>
<evidence type="ECO:0000256" key="3">
    <source>
        <dbReference type="ARBA" id="ARBA00022475"/>
    </source>
</evidence>
<dbReference type="GO" id="GO:0005886">
    <property type="term" value="C:plasma membrane"/>
    <property type="evidence" value="ECO:0007669"/>
    <property type="project" value="UniProtKB-SubCell"/>
</dbReference>
<keyword evidence="4 7" id="KW-0812">Transmembrane</keyword>
<organism evidence="9 10">
    <name type="scientific">Dysosmobacter welbionis</name>
    <dbReference type="NCBI Taxonomy" id="2093857"/>
    <lineage>
        <taxon>Bacteria</taxon>
        <taxon>Bacillati</taxon>
        <taxon>Bacillota</taxon>
        <taxon>Clostridia</taxon>
        <taxon>Eubacteriales</taxon>
        <taxon>Oscillospiraceae</taxon>
        <taxon>Dysosmobacter</taxon>
    </lineage>
</organism>
<dbReference type="RefSeq" id="WP_119311707.1">
    <property type="nucleotide sequence ID" value="NZ_CP034413.3"/>
</dbReference>
<feature type="transmembrane region" description="Helical" evidence="7">
    <location>
        <begin position="459"/>
        <end position="481"/>
    </location>
</feature>
<dbReference type="NCBIfam" id="TIGR01097">
    <property type="entry name" value="PhnE"/>
    <property type="match status" value="2"/>
</dbReference>
<feature type="transmembrane region" description="Helical" evidence="7">
    <location>
        <begin position="487"/>
        <end position="505"/>
    </location>
</feature>
<evidence type="ECO:0000256" key="7">
    <source>
        <dbReference type="RuleBase" id="RU363032"/>
    </source>
</evidence>
<name>A0A4D7ANR9_9FIRM</name>
<evidence type="ECO:0000256" key="5">
    <source>
        <dbReference type="ARBA" id="ARBA00022989"/>
    </source>
</evidence>
<dbReference type="PANTHER" id="PTHR30043:SF1">
    <property type="entry name" value="ABC TRANSPORT SYSTEM PERMEASE PROTEIN P69"/>
    <property type="match status" value="1"/>
</dbReference>
<gene>
    <name evidence="9" type="primary">phnE</name>
    <name evidence="9" type="ORF">EIO64_08425</name>
</gene>
<feature type="transmembrane region" description="Helical" evidence="7">
    <location>
        <begin position="356"/>
        <end position="378"/>
    </location>
</feature>
<sequence>MKQRRIRCLAAAAFVLLFLGAAWFTGCDLSLMWSRRDHLTDIAAKMFPPDWGFLGKVLPLLWATIQMSITGTFLGAVLSIPAAMACAAALPGPGPVKKAVRFCIQVLRSFPALILALLATFFLGIGSFAGTAAITVYTFAIMTRLTYEDIESAPQGPYLALRAMGAASAQAFFRSTLPEILPAYLTNALYLLEGNVRHSAILGYVGAGGIGLLLNEKVSWREYDKVGTILLLLFAVVYLMEHLSTWLTRLVQQERTLGRQGRRLLAGAAAALVLFCTVTLPPPDLSRTSMQMVKTLFTGLLHPNWELFFRLDSSGLAYLLLETVAIALVGTCVGAVFSVPLAFLGSSRFFPAPAAWLFRTLVTAIRSVPFLIYGLIFIRVCGPGSFTGVLTLAVCSVGLLCKRFTEAIDTLDFRAYHALEAMGTPKLSCVRHAALPQLVPQFFSAWLYRFDVNIREASALGLAGAGGIGAPLILALNQYAWHDVSTLALGMIALSWLVDLVSAFCRRRDA</sequence>
<keyword evidence="6 7" id="KW-0472">Membrane</keyword>
<dbReference type="EMBL" id="CP034413">
    <property type="protein sequence ID" value="QCI59248.1"/>
    <property type="molecule type" value="Genomic_DNA"/>
</dbReference>
<keyword evidence="5 7" id="KW-1133">Transmembrane helix</keyword>
<comment type="subcellular location">
    <subcellularLocation>
        <location evidence="1 7">Cell membrane</location>
        <topology evidence="1 7">Multi-pass membrane protein</topology>
    </subcellularLocation>
</comment>
<feature type="transmembrane region" description="Helical" evidence="7">
    <location>
        <begin position="316"/>
        <end position="344"/>
    </location>
</feature>
<dbReference type="GeneID" id="89523034"/>
<dbReference type="Proteomes" id="UP000298642">
    <property type="component" value="Chromosome"/>
</dbReference>
<evidence type="ECO:0000256" key="4">
    <source>
        <dbReference type="ARBA" id="ARBA00022692"/>
    </source>
</evidence>
<evidence type="ECO:0000259" key="8">
    <source>
        <dbReference type="PROSITE" id="PS50928"/>
    </source>
</evidence>
<dbReference type="SUPFAM" id="SSF161098">
    <property type="entry name" value="MetI-like"/>
    <property type="match status" value="2"/>
</dbReference>
<evidence type="ECO:0000313" key="10">
    <source>
        <dbReference type="Proteomes" id="UP000298642"/>
    </source>
</evidence>
<evidence type="ECO:0000256" key="2">
    <source>
        <dbReference type="ARBA" id="ARBA00022448"/>
    </source>
</evidence>
<dbReference type="InterPro" id="IPR000515">
    <property type="entry name" value="MetI-like"/>
</dbReference>
<feature type="domain" description="ABC transmembrane type-1" evidence="8">
    <location>
        <begin position="320"/>
        <end position="502"/>
    </location>
</feature>
<protein>
    <submittedName>
        <fullName evidence="9">Phosphonate ABC transporter, permease protein PhnE</fullName>
    </submittedName>
</protein>
<dbReference type="PANTHER" id="PTHR30043">
    <property type="entry name" value="PHOSPHONATES TRANSPORT SYSTEM PERMEASE PROTEIN"/>
    <property type="match status" value="1"/>
</dbReference>
<dbReference type="GO" id="GO:0015416">
    <property type="term" value="F:ABC-type phosphonate transporter activity"/>
    <property type="evidence" value="ECO:0007669"/>
    <property type="project" value="InterPro"/>
</dbReference>
<evidence type="ECO:0000256" key="1">
    <source>
        <dbReference type="ARBA" id="ARBA00004651"/>
    </source>
</evidence>
<dbReference type="PROSITE" id="PS51257">
    <property type="entry name" value="PROKAR_LIPOPROTEIN"/>
    <property type="match status" value="1"/>
</dbReference>
<evidence type="ECO:0000313" key="9">
    <source>
        <dbReference type="EMBL" id="QCI59248.1"/>
    </source>
</evidence>
<evidence type="ECO:0000256" key="6">
    <source>
        <dbReference type="ARBA" id="ARBA00023136"/>
    </source>
</evidence>
<dbReference type="CDD" id="cd06261">
    <property type="entry name" value="TM_PBP2"/>
    <property type="match status" value="2"/>
</dbReference>
<comment type="similarity">
    <text evidence="7">Belongs to the binding-protein-dependent transport system permease family.</text>
</comment>
<dbReference type="InterPro" id="IPR005769">
    <property type="entry name" value="PhnE/PtxC"/>
</dbReference>
<dbReference type="Pfam" id="PF00528">
    <property type="entry name" value="BPD_transp_1"/>
    <property type="match status" value="2"/>
</dbReference>
<feature type="transmembrane region" description="Helical" evidence="7">
    <location>
        <begin position="226"/>
        <end position="243"/>
    </location>
</feature>
<accession>A0A4D7ANR9</accession>